<dbReference type="AlphaFoldDB" id="A0A1Y1XAL9"/>
<evidence type="ECO:0000313" key="2">
    <source>
        <dbReference type="Proteomes" id="UP000193498"/>
    </source>
</evidence>
<keyword evidence="2" id="KW-1185">Reference proteome</keyword>
<protein>
    <recommendedName>
        <fullName evidence="3">Transcription factor domain-containing protein</fullName>
    </recommendedName>
</protein>
<gene>
    <name evidence="1" type="ORF">K493DRAFT_411759</name>
</gene>
<comment type="caution">
    <text evidence="1">The sequence shown here is derived from an EMBL/GenBank/DDBJ whole genome shotgun (WGS) entry which is preliminary data.</text>
</comment>
<dbReference type="Proteomes" id="UP000193498">
    <property type="component" value="Unassembled WGS sequence"/>
</dbReference>
<name>A0A1Y1XAL9_9FUNG</name>
<organism evidence="1 2">
    <name type="scientific">Basidiobolus meristosporus CBS 931.73</name>
    <dbReference type="NCBI Taxonomy" id="1314790"/>
    <lineage>
        <taxon>Eukaryota</taxon>
        <taxon>Fungi</taxon>
        <taxon>Fungi incertae sedis</taxon>
        <taxon>Zoopagomycota</taxon>
        <taxon>Entomophthoromycotina</taxon>
        <taxon>Basidiobolomycetes</taxon>
        <taxon>Basidiobolales</taxon>
        <taxon>Basidiobolaceae</taxon>
        <taxon>Basidiobolus</taxon>
    </lineage>
</organism>
<evidence type="ECO:0000313" key="1">
    <source>
        <dbReference type="EMBL" id="ORX82788.1"/>
    </source>
</evidence>
<reference evidence="1 2" key="1">
    <citation type="submission" date="2016-07" db="EMBL/GenBank/DDBJ databases">
        <title>Pervasive Adenine N6-methylation of Active Genes in Fungi.</title>
        <authorList>
            <consortium name="DOE Joint Genome Institute"/>
            <person name="Mondo S.J."/>
            <person name="Dannebaum R.O."/>
            <person name="Kuo R.C."/>
            <person name="Labutti K."/>
            <person name="Haridas S."/>
            <person name="Kuo A."/>
            <person name="Salamov A."/>
            <person name="Ahrendt S.R."/>
            <person name="Lipzen A."/>
            <person name="Sullivan W."/>
            <person name="Andreopoulos W.B."/>
            <person name="Clum A."/>
            <person name="Lindquist E."/>
            <person name="Daum C."/>
            <person name="Ramamoorthy G.K."/>
            <person name="Gryganskyi A."/>
            <person name="Culley D."/>
            <person name="Magnuson J.K."/>
            <person name="James T.Y."/>
            <person name="O'Malley M.A."/>
            <person name="Stajich J.E."/>
            <person name="Spatafora J.W."/>
            <person name="Visel A."/>
            <person name="Grigoriev I.V."/>
        </authorList>
    </citation>
    <scope>NUCLEOTIDE SEQUENCE [LARGE SCALE GENOMIC DNA]</scope>
    <source>
        <strain evidence="1 2">CBS 931.73</strain>
    </source>
</reference>
<dbReference type="InParanoid" id="A0A1Y1XAL9"/>
<proteinExistence type="predicted"/>
<dbReference type="EMBL" id="MCFE01000659">
    <property type="protein sequence ID" value="ORX82788.1"/>
    <property type="molecule type" value="Genomic_DNA"/>
</dbReference>
<accession>A0A1Y1XAL9</accession>
<evidence type="ECO:0008006" key="3">
    <source>
        <dbReference type="Google" id="ProtNLM"/>
    </source>
</evidence>
<sequence>MLFYDGRESIVQESGLALQDIDHDALGSSPTDGIEKEERRRFFWWLLILDRWTRQRTMTVEEKTACILPPGDEAKWQQLSFLLPSAQYRLSYEDRKMWSFMIEMEFLLNDISNFMSSVSNNKDIGCTFEAKAIAERPSFME</sequence>
<dbReference type="OrthoDB" id="3862662at2759"/>